<dbReference type="EC" id="2.7.7.65" evidence="2"/>
<feature type="coiled-coil region" evidence="4">
    <location>
        <begin position="454"/>
        <end position="499"/>
    </location>
</feature>
<dbReference type="KEGG" id="smai:EXU30_08170"/>
<dbReference type="CDD" id="cd01949">
    <property type="entry name" value="GGDEF"/>
    <property type="match status" value="1"/>
</dbReference>
<evidence type="ECO:0000256" key="4">
    <source>
        <dbReference type="SAM" id="Coils"/>
    </source>
</evidence>
<reference evidence="6 7" key="1">
    <citation type="submission" date="2019-02" db="EMBL/GenBank/DDBJ databases">
        <title>Shewanella sp. D4-2 isolated from Dokdo Island.</title>
        <authorList>
            <person name="Baek K."/>
        </authorList>
    </citation>
    <scope>NUCLEOTIDE SEQUENCE [LARGE SCALE GENOMIC DNA]</scope>
    <source>
        <strain evidence="6 7">D4-2</strain>
    </source>
</reference>
<dbReference type="FunFam" id="3.30.70.270:FF:000001">
    <property type="entry name" value="Diguanylate cyclase domain protein"/>
    <property type="match status" value="1"/>
</dbReference>
<dbReference type="OrthoDB" id="6191081at2"/>
<dbReference type="AlphaFoldDB" id="A0A411PGE1"/>
<dbReference type="Pfam" id="PF13181">
    <property type="entry name" value="TPR_8"/>
    <property type="match status" value="1"/>
</dbReference>
<evidence type="ECO:0000313" key="6">
    <source>
        <dbReference type="EMBL" id="QBF82666.1"/>
    </source>
</evidence>
<dbReference type="InterPro" id="IPR019734">
    <property type="entry name" value="TPR_rpt"/>
</dbReference>
<evidence type="ECO:0000313" key="7">
    <source>
        <dbReference type="Proteomes" id="UP000291106"/>
    </source>
</evidence>
<comment type="catalytic activity">
    <reaction evidence="3">
        <text>2 GTP = 3',3'-c-di-GMP + 2 diphosphate</text>
        <dbReference type="Rhea" id="RHEA:24898"/>
        <dbReference type="ChEBI" id="CHEBI:33019"/>
        <dbReference type="ChEBI" id="CHEBI:37565"/>
        <dbReference type="ChEBI" id="CHEBI:58805"/>
        <dbReference type="EC" id="2.7.7.65"/>
    </reaction>
</comment>
<gene>
    <name evidence="6" type="ORF">EXU30_08170</name>
</gene>
<dbReference type="GO" id="GO:0052621">
    <property type="term" value="F:diguanylate cyclase activity"/>
    <property type="evidence" value="ECO:0007669"/>
    <property type="project" value="UniProtKB-EC"/>
</dbReference>
<dbReference type="InterPro" id="IPR000160">
    <property type="entry name" value="GGDEF_dom"/>
</dbReference>
<accession>A0A411PGE1</accession>
<dbReference type="PANTHER" id="PTHR45138:SF9">
    <property type="entry name" value="DIGUANYLATE CYCLASE DGCM-RELATED"/>
    <property type="match status" value="1"/>
</dbReference>
<dbReference type="SMART" id="SM00028">
    <property type="entry name" value="TPR"/>
    <property type="match status" value="5"/>
</dbReference>
<dbReference type="Gene3D" id="3.30.70.270">
    <property type="match status" value="1"/>
</dbReference>
<dbReference type="NCBIfam" id="TIGR00254">
    <property type="entry name" value="GGDEF"/>
    <property type="match status" value="1"/>
</dbReference>
<dbReference type="InterPro" id="IPR011990">
    <property type="entry name" value="TPR-like_helical_dom_sf"/>
</dbReference>
<keyword evidence="7" id="KW-1185">Reference proteome</keyword>
<dbReference type="PROSITE" id="PS50887">
    <property type="entry name" value="GGDEF"/>
    <property type="match status" value="1"/>
</dbReference>
<sequence length="712" mass="81156">MISCRCSNPVMTCGQIAHRTGAPFVRLLALSLILVLFSLFSLTTSSAALATSLSVVNTSAANPANVNPSNANSYSQSGKSSSDDNIFDPLTMLRETPQGMQLVKLFYRMEQEPDFVLERMQQLRNQWQFEQNLLFMALYHRTLHDIYVIKSDLEQAQQCADKMLALGNKHNERWIIAEAMTLNAILLARSGQGEAAFDKINIAIPLAEELHYHRLLSRALNARGVLYSRRLNYEESITDYQRAISYIEPGKNLAYLSKLYSNISVIYSRIKEWQEAIKYNERAIGIYLQGEHITNEHLVVLYTNGSQLYLEVDDLTKALNYSEKSVAVARKADSASLLTHGLWAQASILLRQERYGEARPLIEQCLELSEDFYDPTYYNRCLLEISKIEFAFAEYDSAITNAKAALKVFEQVKTTELVLETHQLLSEVYQAAEQYPLAIVHLKHFYEGTQQVLFENREARMLELQEQFENELKEEQIALLTAENSLKQADLERKQLNEKFWILVTVIISMAVAWLLQRYRSNTRHISKLSSTNKDLFHQSNQDALTGLYNRRYIEDWVATRLPDSKAPFYSVVILDADFFKRVNDTYGHAAGDIVLKTMANRLSAHFRDKDILARWGGEEFILLLALESSNLPKDILNRINKVIADTPIEAEGVSLDMTISIGATEPVSREQCVRDWHQLKVTADEALYQAKEQGRNCAVVAEITAEDVAKR</sequence>
<feature type="domain" description="GGDEF" evidence="5">
    <location>
        <begin position="568"/>
        <end position="704"/>
    </location>
</feature>
<dbReference type="SMART" id="SM00267">
    <property type="entry name" value="GGDEF"/>
    <property type="match status" value="1"/>
</dbReference>
<dbReference type="InterPro" id="IPR043128">
    <property type="entry name" value="Rev_trsase/Diguanyl_cyclase"/>
</dbReference>
<evidence type="ECO:0000256" key="2">
    <source>
        <dbReference type="ARBA" id="ARBA00012528"/>
    </source>
</evidence>
<dbReference type="SUPFAM" id="SSF48452">
    <property type="entry name" value="TPR-like"/>
    <property type="match status" value="2"/>
</dbReference>
<dbReference type="SUPFAM" id="SSF55073">
    <property type="entry name" value="Nucleotide cyclase"/>
    <property type="match status" value="1"/>
</dbReference>
<proteinExistence type="predicted"/>
<dbReference type="Gene3D" id="1.25.40.10">
    <property type="entry name" value="Tetratricopeptide repeat domain"/>
    <property type="match status" value="2"/>
</dbReference>
<dbReference type="EMBL" id="CP036200">
    <property type="protein sequence ID" value="QBF82666.1"/>
    <property type="molecule type" value="Genomic_DNA"/>
</dbReference>
<evidence type="ECO:0000256" key="3">
    <source>
        <dbReference type="ARBA" id="ARBA00034247"/>
    </source>
</evidence>
<evidence type="ECO:0000256" key="1">
    <source>
        <dbReference type="ARBA" id="ARBA00001946"/>
    </source>
</evidence>
<dbReference type="PANTHER" id="PTHR45138">
    <property type="entry name" value="REGULATORY COMPONENTS OF SENSORY TRANSDUCTION SYSTEM"/>
    <property type="match status" value="1"/>
</dbReference>
<name>A0A411PGE1_9GAMM</name>
<dbReference type="InterPro" id="IPR050469">
    <property type="entry name" value="Diguanylate_Cyclase"/>
</dbReference>
<keyword evidence="4" id="KW-0175">Coiled coil</keyword>
<dbReference type="Pfam" id="PF00990">
    <property type="entry name" value="GGDEF"/>
    <property type="match status" value="1"/>
</dbReference>
<evidence type="ECO:0000259" key="5">
    <source>
        <dbReference type="PROSITE" id="PS50887"/>
    </source>
</evidence>
<organism evidence="6 7">
    <name type="scientific">Shewanella maritima</name>
    <dbReference type="NCBI Taxonomy" id="2520507"/>
    <lineage>
        <taxon>Bacteria</taxon>
        <taxon>Pseudomonadati</taxon>
        <taxon>Pseudomonadota</taxon>
        <taxon>Gammaproteobacteria</taxon>
        <taxon>Alteromonadales</taxon>
        <taxon>Shewanellaceae</taxon>
        <taxon>Shewanella</taxon>
    </lineage>
</organism>
<dbReference type="InterPro" id="IPR029787">
    <property type="entry name" value="Nucleotide_cyclase"/>
</dbReference>
<comment type="cofactor">
    <cofactor evidence="1">
        <name>Mg(2+)</name>
        <dbReference type="ChEBI" id="CHEBI:18420"/>
    </cofactor>
</comment>
<dbReference type="Proteomes" id="UP000291106">
    <property type="component" value="Chromosome"/>
</dbReference>
<protein>
    <recommendedName>
        <fullName evidence="2">diguanylate cyclase</fullName>
        <ecNumber evidence="2">2.7.7.65</ecNumber>
    </recommendedName>
</protein>